<dbReference type="InterPro" id="IPR000823">
    <property type="entry name" value="Peroxidase_pln"/>
</dbReference>
<dbReference type="InterPro" id="IPR010255">
    <property type="entry name" value="Haem_peroxidase_sf"/>
</dbReference>
<evidence type="ECO:0000256" key="6">
    <source>
        <dbReference type="ARBA" id="ARBA00022723"/>
    </source>
</evidence>
<feature type="site" description="Transition state stabilizer" evidence="16">
    <location>
        <position position="94"/>
    </location>
</feature>
<comment type="caution">
    <text evidence="22">The sequence shown here is derived from an EMBL/GenBank/DDBJ whole genome shotgun (WGS) entry which is preliminary data.</text>
</comment>
<dbReference type="InterPro" id="IPR002016">
    <property type="entry name" value="Haem_peroxidase"/>
</dbReference>
<dbReference type="FunFam" id="1.10.520.10:FF:000009">
    <property type="entry name" value="Peroxidase"/>
    <property type="match status" value="1"/>
</dbReference>
<dbReference type="Gene3D" id="1.10.520.10">
    <property type="match status" value="1"/>
</dbReference>
<dbReference type="AlphaFoldDB" id="A0A3L6GBY5"/>
<keyword evidence="20" id="KW-0732">Signal</keyword>
<feature type="binding site" evidence="15">
    <location>
        <position position="119"/>
    </location>
    <ligand>
        <name>Ca(2+)</name>
        <dbReference type="ChEBI" id="CHEBI:29108"/>
        <label>1</label>
    </ligand>
</feature>
<feature type="chain" id="PRO_5018216093" evidence="20">
    <location>
        <begin position="33"/>
        <end position="217"/>
    </location>
</feature>
<dbReference type="PRINTS" id="PR00458">
    <property type="entry name" value="PEROXIDASE"/>
</dbReference>
<dbReference type="PROSITE" id="PS50873">
    <property type="entry name" value="PEROXIDASE_4"/>
    <property type="match status" value="1"/>
</dbReference>
<evidence type="ECO:0000256" key="16">
    <source>
        <dbReference type="PIRSR" id="PIRSR600823-4"/>
    </source>
</evidence>
<comment type="cofactor">
    <cofactor evidence="2">
        <name>heme b</name>
        <dbReference type="ChEBI" id="CHEBI:60344"/>
    </cofactor>
</comment>
<evidence type="ECO:0000256" key="7">
    <source>
        <dbReference type="ARBA" id="ARBA00022837"/>
    </source>
</evidence>
<feature type="binding site" evidence="15">
    <location>
        <position position="99"/>
    </location>
    <ligand>
        <name>Ca(2+)</name>
        <dbReference type="ChEBI" id="CHEBI:29108"/>
        <label>1</label>
    </ligand>
</feature>
<keyword evidence="4 22" id="KW-0575">Peroxidase</keyword>
<evidence type="ECO:0000256" key="4">
    <source>
        <dbReference type="ARBA" id="ARBA00022559"/>
    </source>
</evidence>
<dbReference type="ExpressionAtlas" id="A0A3L6GBY5">
    <property type="expression patterns" value="baseline and differential"/>
</dbReference>
<evidence type="ECO:0000259" key="21">
    <source>
        <dbReference type="PROSITE" id="PS50873"/>
    </source>
</evidence>
<feature type="region of interest" description="Disordered" evidence="19">
    <location>
        <begin position="184"/>
        <end position="204"/>
    </location>
</feature>
<keyword evidence="8" id="KW-0560">Oxidoreductase</keyword>
<evidence type="ECO:0000256" key="17">
    <source>
        <dbReference type="PIRSR" id="PIRSR600823-5"/>
    </source>
</evidence>
<evidence type="ECO:0000256" key="2">
    <source>
        <dbReference type="ARBA" id="ARBA00001970"/>
    </source>
</evidence>
<keyword evidence="10 17" id="KW-1015">Disulfide bond</keyword>
<keyword evidence="11" id="KW-0325">Glycoprotein</keyword>
<evidence type="ECO:0000256" key="15">
    <source>
        <dbReference type="PIRSR" id="PIRSR600823-3"/>
    </source>
</evidence>
<evidence type="ECO:0000256" key="5">
    <source>
        <dbReference type="ARBA" id="ARBA00022617"/>
    </source>
</evidence>
<keyword evidence="6 15" id="KW-0479">Metal-binding</keyword>
<dbReference type="GO" id="GO:0005576">
    <property type="term" value="C:extracellular region"/>
    <property type="evidence" value="ECO:0007669"/>
    <property type="project" value="UniProtKB-SubCell"/>
</dbReference>
<dbReference type="GO" id="GO:0042744">
    <property type="term" value="P:hydrogen peroxide catabolic process"/>
    <property type="evidence" value="ECO:0007669"/>
    <property type="project" value="UniProtKB-KW"/>
</dbReference>
<evidence type="ECO:0000256" key="18">
    <source>
        <dbReference type="RuleBase" id="RU004241"/>
    </source>
</evidence>
<protein>
    <submittedName>
        <fullName evidence="22">Cationic peroxidase SPC4</fullName>
    </submittedName>
</protein>
<name>A0A3L6GBY5_MAIZE</name>
<dbReference type="PANTHER" id="PTHR31517">
    <property type="match status" value="1"/>
</dbReference>
<dbReference type="EMBL" id="NCVQ01000002">
    <property type="protein sequence ID" value="PWZ45886.1"/>
    <property type="molecule type" value="Genomic_DNA"/>
</dbReference>
<dbReference type="InterPro" id="IPR019794">
    <property type="entry name" value="Peroxidases_AS"/>
</dbReference>
<dbReference type="Proteomes" id="UP000251960">
    <property type="component" value="Chromosome 10"/>
</dbReference>
<dbReference type="Pfam" id="PF00141">
    <property type="entry name" value="peroxidase"/>
    <property type="match status" value="1"/>
</dbReference>
<proteinExistence type="inferred from homology"/>
<organism evidence="22">
    <name type="scientific">Zea mays</name>
    <name type="common">Maize</name>
    <dbReference type="NCBI Taxonomy" id="4577"/>
    <lineage>
        <taxon>Eukaryota</taxon>
        <taxon>Viridiplantae</taxon>
        <taxon>Streptophyta</taxon>
        <taxon>Embryophyta</taxon>
        <taxon>Tracheophyta</taxon>
        <taxon>Spermatophyta</taxon>
        <taxon>Magnoliopsida</taxon>
        <taxon>Liliopsida</taxon>
        <taxon>Poales</taxon>
        <taxon>Poaceae</taxon>
        <taxon>PACMAD clade</taxon>
        <taxon>Panicoideae</taxon>
        <taxon>Andropogonodae</taxon>
        <taxon>Andropogoneae</taxon>
        <taxon>Tripsacinae</taxon>
        <taxon>Zea</taxon>
    </lineage>
</organism>
<evidence type="ECO:0000313" key="22">
    <source>
        <dbReference type="EMBL" id="PWZ45886.1"/>
    </source>
</evidence>
<evidence type="ECO:0000256" key="1">
    <source>
        <dbReference type="ARBA" id="ARBA00000189"/>
    </source>
</evidence>
<accession>A0A3L6GBY5</accession>
<evidence type="ECO:0000256" key="11">
    <source>
        <dbReference type="ARBA" id="ARBA00023180"/>
    </source>
</evidence>
<evidence type="ECO:0000256" key="14">
    <source>
        <dbReference type="PIRSR" id="PIRSR600823-2"/>
    </source>
</evidence>
<comment type="cofactor">
    <cofactor evidence="15">
        <name>Ca(2+)</name>
        <dbReference type="ChEBI" id="CHEBI:29108"/>
    </cofactor>
    <text evidence="15">Binds 2 calcium ions per subunit.</text>
</comment>
<evidence type="ECO:0000256" key="3">
    <source>
        <dbReference type="ARBA" id="ARBA00004613"/>
    </source>
</evidence>
<dbReference type="SUPFAM" id="SSF48113">
    <property type="entry name" value="Heme-dependent peroxidases"/>
    <property type="match status" value="1"/>
</dbReference>
<dbReference type="GO" id="GO:0140825">
    <property type="term" value="F:lactoperoxidase activity"/>
    <property type="evidence" value="ECO:0007669"/>
    <property type="project" value="UniProtKB-EC"/>
</dbReference>
<comment type="similarity">
    <text evidence="18">Belongs to the peroxidase family.</text>
</comment>
<feature type="binding site" evidence="15">
    <location>
        <position position="106"/>
    </location>
    <ligand>
        <name>Ca(2+)</name>
        <dbReference type="ChEBI" id="CHEBI:29108"/>
        <label>1</label>
    </ligand>
</feature>
<feature type="binding site" evidence="14">
    <location>
        <position position="195"/>
    </location>
    <ligand>
        <name>substrate</name>
    </ligand>
</feature>
<feature type="binding site" evidence="15">
    <location>
        <position position="108"/>
    </location>
    <ligand>
        <name>Ca(2+)</name>
        <dbReference type="ChEBI" id="CHEBI:29108"/>
        <label>1</label>
    </ligand>
</feature>
<feature type="binding site" evidence="15">
    <location>
        <position position="104"/>
    </location>
    <ligand>
        <name>Ca(2+)</name>
        <dbReference type="ChEBI" id="CHEBI:29108"/>
        <label>1</label>
    </ligand>
</feature>
<keyword evidence="9" id="KW-0408">Iron</keyword>
<feature type="domain" description="Plant heme peroxidase family profile" evidence="21">
    <location>
        <begin position="57"/>
        <end position="197"/>
    </location>
</feature>
<comment type="subcellular location">
    <subcellularLocation>
        <location evidence="3">Secreted</location>
    </subcellularLocation>
</comment>
<evidence type="ECO:0000256" key="19">
    <source>
        <dbReference type="SAM" id="MobiDB-lite"/>
    </source>
</evidence>
<dbReference type="PROSITE" id="PS00436">
    <property type="entry name" value="PEROXIDASE_2"/>
    <property type="match status" value="1"/>
</dbReference>
<reference evidence="22" key="1">
    <citation type="journal article" date="2018" name="Nat. Genet.">
        <title>Extensive intraspecific gene order and gene structural variations between Mo17 and other maize genomes.</title>
        <authorList>
            <person name="Sun S."/>
            <person name="Zhou Y."/>
            <person name="Chen J."/>
            <person name="Shi J."/>
            <person name="Zhao H."/>
            <person name="Zhao H."/>
            <person name="Song W."/>
            <person name="Zhang M."/>
            <person name="Cui Y."/>
            <person name="Dong X."/>
            <person name="Liu H."/>
            <person name="Ma X."/>
            <person name="Jiao Y."/>
            <person name="Wang B."/>
            <person name="Wei X."/>
            <person name="Stein J.C."/>
            <person name="Glaubitz J.C."/>
            <person name="Lu F."/>
            <person name="Yu G."/>
            <person name="Liang C."/>
            <person name="Fengler K."/>
            <person name="Li B."/>
            <person name="Rafalski A."/>
            <person name="Schnable P.S."/>
            <person name="Ware D.H."/>
            <person name="Buckler E.S."/>
            <person name="Lai J."/>
        </authorList>
    </citation>
    <scope>NUCLEOTIDE SEQUENCE [LARGE SCALE GENOMIC DNA]</scope>
    <source>
        <tissue evidence="22">Seedling</tissue>
    </source>
</reference>
<feature type="signal peptide" evidence="20">
    <location>
        <begin position="1"/>
        <end position="32"/>
    </location>
</feature>
<evidence type="ECO:0000256" key="13">
    <source>
        <dbReference type="PIRSR" id="PIRSR600823-1"/>
    </source>
</evidence>
<sequence length="217" mass="22545">MGMAATRRTRASSGNNVLLLLAIGLVFSAASTTTPAVAAAALNGSDDYIGAAARAAGLSVDFHAASCPDLDGIVRSAVEEARRWDAQVTAGLLRIFFHDCFPQGCDASILLGRNQGGSEQDAPQNTGLQQAALDLVERIRGRVHSRCGASVSCADILALATSHAVNQAGGPFIPMELGRSDSRGPAPGWAVNRLPPPGPCRQKARPCTKLLNRGLFS</sequence>
<keyword evidence="7 15" id="KW-0106">Calcium</keyword>
<dbReference type="GO" id="GO:0046872">
    <property type="term" value="F:metal ion binding"/>
    <property type="evidence" value="ECO:0007669"/>
    <property type="project" value="UniProtKB-KW"/>
</dbReference>
<feature type="active site" description="Proton acceptor" evidence="13">
    <location>
        <position position="98"/>
    </location>
</feature>
<evidence type="ECO:0000256" key="20">
    <source>
        <dbReference type="SAM" id="SignalP"/>
    </source>
</evidence>
<evidence type="ECO:0000256" key="10">
    <source>
        <dbReference type="ARBA" id="ARBA00023157"/>
    </source>
</evidence>
<dbReference type="PRINTS" id="PR00461">
    <property type="entry name" value="PLPEROXIDASE"/>
</dbReference>
<dbReference type="PANTHER" id="PTHR31517:SF51">
    <property type="entry name" value="PEROXIDASE 55"/>
    <property type="match status" value="1"/>
</dbReference>
<comment type="catalytic activity">
    <reaction evidence="1">
        <text>2 a phenolic donor + H2O2 = 2 a phenolic radical donor + 2 H2O</text>
        <dbReference type="Rhea" id="RHEA:56136"/>
        <dbReference type="ChEBI" id="CHEBI:15377"/>
        <dbReference type="ChEBI" id="CHEBI:16240"/>
        <dbReference type="ChEBI" id="CHEBI:139520"/>
        <dbReference type="ChEBI" id="CHEBI:139521"/>
        <dbReference type="EC" id="1.11.1.7"/>
    </reaction>
</comment>
<evidence type="ECO:0000256" key="12">
    <source>
        <dbReference type="ARBA" id="ARBA00023324"/>
    </source>
</evidence>
<feature type="disulfide bond" evidence="17">
    <location>
        <begin position="67"/>
        <end position="147"/>
    </location>
</feature>
<evidence type="ECO:0000256" key="8">
    <source>
        <dbReference type="ARBA" id="ARBA00023002"/>
    </source>
</evidence>
<keyword evidence="12" id="KW-0376">Hydrogen peroxide</keyword>
<dbReference type="GO" id="GO:0020037">
    <property type="term" value="F:heme binding"/>
    <property type="evidence" value="ECO:0007669"/>
    <property type="project" value="InterPro"/>
</dbReference>
<gene>
    <name evidence="22" type="primary">Sb03g046810_4</name>
    <name evidence="22" type="ORF">Zm00014a_017240</name>
</gene>
<evidence type="ECO:0000256" key="9">
    <source>
        <dbReference type="ARBA" id="ARBA00023004"/>
    </source>
</evidence>
<keyword evidence="5" id="KW-0349">Heme</keyword>
<dbReference type="GO" id="GO:0006979">
    <property type="term" value="P:response to oxidative stress"/>
    <property type="evidence" value="ECO:0007669"/>
    <property type="project" value="InterPro"/>
</dbReference>
<feature type="disulfide bond" evidence="17">
    <location>
        <begin position="100"/>
        <end position="105"/>
    </location>
</feature>